<feature type="compositionally biased region" description="Basic and acidic residues" evidence="1">
    <location>
        <begin position="125"/>
        <end position="134"/>
    </location>
</feature>
<name>A0ABU8XX23_9PROT</name>
<evidence type="ECO:0000313" key="4">
    <source>
        <dbReference type="EMBL" id="MEK0084978.1"/>
    </source>
</evidence>
<sequence length="176" mass="19530">MLLATIMNMILIGFLTAWLVWWRRASRHIERFKEARAEMGALIGQLQEQIGVAQAEIARISQATRAALPEMQQSVARSEALLHELELVIASGERVADRIEAAARLAHVVSRPLLDEQPAPARVAARKERVEPAPEPKPVPEPAAANRPIPRKKMFRGRPTVPPTAANAHEDRPELT</sequence>
<dbReference type="Pfam" id="PF20072">
    <property type="entry name" value="DUF6468"/>
    <property type="match status" value="1"/>
</dbReference>
<reference evidence="4 5" key="1">
    <citation type="submission" date="2024-01" db="EMBL/GenBank/DDBJ databases">
        <title>Multi-omics insights into the function and evolution of sodium benzoate biodegradation pathways in Benzoatithermus flavus gen. nov., sp. nov. from hot spring.</title>
        <authorList>
            <person name="Hu C.-J."/>
            <person name="Li W.-J."/>
        </authorList>
    </citation>
    <scope>NUCLEOTIDE SEQUENCE [LARGE SCALE GENOMIC DNA]</scope>
    <source>
        <strain evidence="4 5">SYSU G07066</strain>
    </source>
</reference>
<dbReference type="RefSeq" id="WP_418160826.1">
    <property type="nucleotide sequence ID" value="NZ_JBBLZC010000020.1"/>
</dbReference>
<feature type="region of interest" description="Disordered" evidence="1">
    <location>
        <begin position="118"/>
        <end position="176"/>
    </location>
</feature>
<feature type="transmembrane region" description="Helical" evidence="2">
    <location>
        <begin position="6"/>
        <end position="22"/>
    </location>
</feature>
<evidence type="ECO:0000256" key="2">
    <source>
        <dbReference type="SAM" id="Phobius"/>
    </source>
</evidence>
<evidence type="ECO:0000256" key="1">
    <source>
        <dbReference type="SAM" id="MobiDB-lite"/>
    </source>
</evidence>
<keyword evidence="5" id="KW-1185">Reference proteome</keyword>
<evidence type="ECO:0000259" key="3">
    <source>
        <dbReference type="Pfam" id="PF20072"/>
    </source>
</evidence>
<gene>
    <name evidence="4" type="ORF">U1T56_17630</name>
</gene>
<keyword evidence="2" id="KW-0472">Membrane</keyword>
<proteinExistence type="predicted"/>
<organism evidence="4 5">
    <name type="scientific">Benzoatithermus flavus</name>
    <dbReference type="NCBI Taxonomy" id="3108223"/>
    <lineage>
        <taxon>Bacteria</taxon>
        <taxon>Pseudomonadati</taxon>
        <taxon>Pseudomonadota</taxon>
        <taxon>Alphaproteobacteria</taxon>
        <taxon>Geminicoccales</taxon>
        <taxon>Geminicoccaceae</taxon>
        <taxon>Benzoatithermus</taxon>
    </lineage>
</organism>
<keyword evidence="2" id="KW-0812">Transmembrane</keyword>
<keyword evidence="2" id="KW-1133">Transmembrane helix</keyword>
<comment type="caution">
    <text evidence="4">The sequence shown here is derived from an EMBL/GenBank/DDBJ whole genome shotgun (WGS) entry which is preliminary data.</text>
</comment>
<dbReference type="EMBL" id="JBBLZC010000020">
    <property type="protein sequence ID" value="MEK0084978.1"/>
    <property type="molecule type" value="Genomic_DNA"/>
</dbReference>
<dbReference type="InterPro" id="IPR045531">
    <property type="entry name" value="DUF6468"/>
</dbReference>
<dbReference type="Proteomes" id="UP001375743">
    <property type="component" value="Unassembled WGS sequence"/>
</dbReference>
<protein>
    <submittedName>
        <fullName evidence="4">DUF6468 domain-containing protein</fullName>
    </submittedName>
</protein>
<evidence type="ECO:0000313" key="5">
    <source>
        <dbReference type="Proteomes" id="UP001375743"/>
    </source>
</evidence>
<feature type="domain" description="DUF6468" evidence="3">
    <location>
        <begin position="33"/>
        <end position="105"/>
    </location>
</feature>
<accession>A0ABU8XX23</accession>